<accession>A0A371FPV8</accession>
<organism evidence="2 3">
    <name type="scientific">Mucuna pruriens</name>
    <name type="common">Velvet bean</name>
    <name type="synonym">Dolichos pruriens</name>
    <dbReference type="NCBI Taxonomy" id="157652"/>
    <lineage>
        <taxon>Eukaryota</taxon>
        <taxon>Viridiplantae</taxon>
        <taxon>Streptophyta</taxon>
        <taxon>Embryophyta</taxon>
        <taxon>Tracheophyta</taxon>
        <taxon>Spermatophyta</taxon>
        <taxon>Magnoliopsida</taxon>
        <taxon>eudicotyledons</taxon>
        <taxon>Gunneridae</taxon>
        <taxon>Pentapetalae</taxon>
        <taxon>rosids</taxon>
        <taxon>fabids</taxon>
        <taxon>Fabales</taxon>
        <taxon>Fabaceae</taxon>
        <taxon>Papilionoideae</taxon>
        <taxon>50 kb inversion clade</taxon>
        <taxon>NPAAA clade</taxon>
        <taxon>indigoferoid/millettioid clade</taxon>
        <taxon>Phaseoleae</taxon>
        <taxon>Mucuna</taxon>
    </lineage>
</organism>
<feature type="non-terminal residue" evidence="2">
    <location>
        <position position="1"/>
    </location>
</feature>
<evidence type="ECO:0000313" key="3">
    <source>
        <dbReference type="Proteomes" id="UP000257109"/>
    </source>
</evidence>
<name>A0A371FPV8_MUCPR</name>
<keyword evidence="3" id="KW-1185">Reference proteome</keyword>
<feature type="region of interest" description="Disordered" evidence="1">
    <location>
        <begin position="1"/>
        <end position="68"/>
    </location>
</feature>
<feature type="compositionally biased region" description="Basic and acidic residues" evidence="1">
    <location>
        <begin position="58"/>
        <end position="68"/>
    </location>
</feature>
<dbReference type="AlphaFoldDB" id="A0A371FPV8"/>
<evidence type="ECO:0000256" key="1">
    <source>
        <dbReference type="SAM" id="MobiDB-lite"/>
    </source>
</evidence>
<evidence type="ECO:0000313" key="2">
    <source>
        <dbReference type="EMBL" id="RDX80338.1"/>
    </source>
</evidence>
<comment type="caution">
    <text evidence="2">The sequence shown here is derived from an EMBL/GenBank/DDBJ whole genome shotgun (WGS) entry which is preliminary data.</text>
</comment>
<protein>
    <submittedName>
        <fullName evidence="2">Uncharacterized protein</fullName>
    </submittedName>
</protein>
<reference evidence="2" key="1">
    <citation type="submission" date="2018-05" db="EMBL/GenBank/DDBJ databases">
        <title>Draft genome of Mucuna pruriens seed.</title>
        <authorList>
            <person name="Nnadi N.E."/>
            <person name="Vos R."/>
            <person name="Hasami M.H."/>
            <person name="Devisetty U.K."/>
            <person name="Aguiy J.C."/>
        </authorList>
    </citation>
    <scope>NUCLEOTIDE SEQUENCE [LARGE SCALE GENOMIC DNA]</scope>
    <source>
        <strain evidence="2">JCA_2017</strain>
    </source>
</reference>
<dbReference type="Proteomes" id="UP000257109">
    <property type="component" value="Unassembled WGS sequence"/>
</dbReference>
<sequence>MDSLSPSKIEALGEKEGQKEASLHESERSHDEGYMSKHGLSSRSQRSERHERHGRQMRAREEPGREELDIMKCKRPPFLGDCKPYSYLNWELKMD</sequence>
<feature type="compositionally biased region" description="Basic and acidic residues" evidence="1">
    <location>
        <begin position="11"/>
        <end position="35"/>
    </location>
</feature>
<gene>
    <name evidence="2" type="ORF">CR513_39126</name>
</gene>
<dbReference type="EMBL" id="QJKJ01008250">
    <property type="protein sequence ID" value="RDX80338.1"/>
    <property type="molecule type" value="Genomic_DNA"/>
</dbReference>
<proteinExistence type="predicted"/>